<dbReference type="InterPro" id="IPR050547">
    <property type="entry name" value="DEAD_box_RNA_helicases"/>
</dbReference>
<keyword evidence="1" id="KW-0547">Nucleotide-binding</keyword>
<dbReference type="GO" id="GO:0033592">
    <property type="term" value="F:RNA strand annealing activity"/>
    <property type="evidence" value="ECO:0007669"/>
    <property type="project" value="TreeGrafter"/>
</dbReference>
<dbReference type="PROSITE" id="PS51195">
    <property type="entry name" value="Q_MOTIF"/>
    <property type="match status" value="1"/>
</dbReference>
<dbReference type="InterPro" id="IPR001650">
    <property type="entry name" value="Helicase_C-like"/>
</dbReference>
<dbReference type="Proteomes" id="UP001209276">
    <property type="component" value="Unassembled WGS sequence"/>
</dbReference>
<dbReference type="GeneID" id="76998969"/>
<dbReference type="GO" id="GO:0003724">
    <property type="term" value="F:RNA helicase activity"/>
    <property type="evidence" value="ECO:0007669"/>
    <property type="project" value="InterPro"/>
</dbReference>
<dbReference type="EMBL" id="CP041405">
    <property type="protein sequence ID" value="QDM46141.1"/>
    <property type="molecule type" value="Genomic_DNA"/>
</dbReference>
<gene>
    <name evidence="11" type="ORF">FLT43_23700</name>
    <name evidence="10" type="ORF">M5W83_01015</name>
</gene>
<sequence length="428" mass="47674">MQLSTTFASLSITEELLAKLQAKDITAPSPVQAEAIPAALEGRDILAQSQTGTGKTLAYLLPVLMKIDASHRGTQAVVIAPTQELAMQIVREAEYYGEGSGIHVAALIGGAALNRQVERLRDKPQLVVGTPGRIRELIEMRKLKMHEVRMIVVDEVDHLLQKGGARDTDMAIRSALRDRQLLFFSATLPQEVRELAARFMQAPAEIGIEPDKRMADTIQHLYVAVERDKIDMVRRLIRLWNPKRAIAFVNDTNRIGEWEAKLAYAGLSVASLYGDAPKQERAAVLRRFRDGQVQVLLATDVAARGLDIPDLPLVISIEPALDAEHYIHRAGRTGRMGRQGTSVNLITPQERFIMRKFERELGITIAERVFYEGRLHDPNANRGGGKPNRKPRGARDAAGAARKAQPKSERHQERKDKGAPKWLKDKRT</sequence>
<feature type="domain" description="Helicase C-terminal" evidence="8">
    <location>
        <begin position="231"/>
        <end position="376"/>
    </location>
</feature>
<organism evidence="11 12">
    <name type="scientific">Paenibacillus thiaminolyticus</name>
    <name type="common">Bacillus thiaminolyticus</name>
    <dbReference type="NCBI Taxonomy" id="49283"/>
    <lineage>
        <taxon>Bacteria</taxon>
        <taxon>Bacillati</taxon>
        <taxon>Bacillota</taxon>
        <taxon>Bacilli</taxon>
        <taxon>Bacillales</taxon>
        <taxon>Paenibacillaceae</taxon>
        <taxon>Paenibacillus</taxon>
    </lineage>
</organism>
<keyword evidence="13" id="KW-1185">Reference proteome</keyword>
<feature type="domain" description="DEAD-box RNA helicase Q" evidence="9">
    <location>
        <begin position="5"/>
        <end position="33"/>
    </location>
</feature>
<proteinExistence type="predicted"/>
<dbReference type="PROSITE" id="PS51194">
    <property type="entry name" value="HELICASE_CTER"/>
    <property type="match status" value="1"/>
</dbReference>
<accession>A0AAP9E0P7</accession>
<dbReference type="CDD" id="cd18787">
    <property type="entry name" value="SF2_C_DEAD"/>
    <property type="match status" value="1"/>
</dbReference>
<evidence type="ECO:0000259" key="9">
    <source>
        <dbReference type="PROSITE" id="PS51195"/>
    </source>
</evidence>
<feature type="region of interest" description="Disordered" evidence="6">
    <location>
        <begin position="375"/>
        <end position="428"/>
    </location>
</feature>
<dbReference type="GO" id="GO:0005829">
    <property type="term" value="C:cytosol"/>
    <property type="evidence" value="ECO:0007669"/>
    <property type="project" value="TreeGrafter"/>
</dbReference>
<dbReference type="InterPro" id="IPR014001">
    <property type="entry name" value="Helicase_ATP-bd"/>
</dbReference>
<dbReference type="Gene3D" id="3.40.50.300">
    <property type="entry name" value="P-loop containing nucleotide triphosphate hydrolases"/>
    <property type="match status" value="2"/>
</dbReference>
<evidence type="ECO:0000313" key="13">
    <source>
        <dbReference type="Proteomes" id="UP001209276"/>
    </source>
</evidence>
<dbReference type="Pfam" id="PF00270">
    <property type="entry name" value="DEAD"/>
    <property type="match status" value="1"/>
</dbReference>
<dbReference type="SMART" id="SM00490">
    <property type="entry name" value="HELICc"/>
    <property type="match status" value="1"/>
</dbReference>
<dbReference type="EMBL" id="JAMDMM010000003">
    <property type="protein sequence ID" value="MCY9605761.1"/>
    <property type="molecule type" value="Genomic_DNA"/>
</dbReference>
<keyword evidence="2" id="KW-0378">Hydrolase</keyword>
<dbReference type="PANTHER" id="PTHR47963">
    <property type="entry name" value="DEAD-BOX ATP-DEPENDENT RNA HELICASE 47, MITOCHONDRIAL"/>
    <property type="match status" value="1"/>
</dbReference>
<dbReference type="Pfam" id="PF00271">
    <property type="entry name" value="Helicase_C"/>
    <property type="match status" value="1"/>
</dbReference>
<evidence type="ECO:0000313" key="11">
    <source>
        <dbReference type="EMBL" id="QDM46141.1"/>
    </source>
</evidence>
<keyword evidence="3 11" id="KW-0347">Helicase</keyword>
<evidence type="ECO:0000256" key="5">
    <source>
        <dbReference type="PROSITE-ProRule" id="PRU00552"/>
    </source>
</evidence>
<evidence type="ECO:0000313" key="10">
    <source>
        <dbReference type="EMBL" id="MCY9605761.1"/>
    </source>
</evidence>
<dbReference type="GO" id="GO:0005524">
    <property type="term" value="F:ATP binding"/>
    <property type="evidence" value="ECO:0007669"/>
    <property type="project" value="UniProtKB-KW"/>
</dbReference>
<reference evidence="11 12" key="1">
    <citation type="submission" date="2019-07" db="EMBL/GenBank/DDBJ databases">
        <title>Paenibacillus thiaminolyticus NRRL B-4156.</title>
        <authorList>
            <person name="Hehnly C."/>
            <person name="Zhang L."/>
        </authorList>
    </citation>
    <scope>NUCLEOTIDE SEQUENCE [LARGE SCALE GENOMIC DNA]</scope>
    <source>
        <strain evidence="11 12">NRRL B-4156</strain>
    </source>
</reference>
<dbReference type="GO" id="GO:0009409">
    <property type="term" value="P:response to cold"/>
    <property type="evidence" value="ECO:0007669"/>
    <property type="project" value="TreeGrafter"/>
</dbReference>
<dbReference type="AlphaFoldDB" id="A0AAP9E0P7"/>
<reference evidence="10 13" key="2">
    <citation type="submission" date="2022-05" db="EMBL/GenBank/DDBJ databases">
        <title>Genome Sequencing of Bee-Associated Microbes.</title>
        <authorList>
            <person name="Dunlap C."/>
        </authorList>
    </citation>
    <scope>NUCLEOTIDE SEQUENCE [LARGE SCALE GENOMIC DNA]</scope>
    <source>
        <strain evidence="10 13">NRRL B-14613</strain>
    </source>
</reference>
<dbReference type="CDD" id="cd00268">
    <property type="entry name" value="DEADc"/>
    <property type="match status" value="1"/>
</dbReference>
<dbReference type="InterPro" id="IPR044742">
    <property type="entry name" value="DEAD/DEAH_RhlB"/>
</dbReference>
<dbReference type="PANTHER" id="PTHR47963:SF7">
    <property type="entry name" value="ATP-DEPENDENT RNA HELICASE YFML-RELATED"/>
    <property type="match status" value="1"/>
</dbReference>
<protein>
    <submittedName>
        <fullName evidence="11">DEAD/DEAH box helicase</fullName>
    </submittedName>
</protein>
<dbReference type="GO" id="GO:0016787">
    <property type="term" value="F:hydrolase activity"/>
    <property type="evidence" value="ECO:0007669"/>
    <property type="project" value="UniProtKB-KW"/>
</dbReference>
<feature type="compositionally biased region" description="Basic and acidic residues" evidence="6">
    <location>
        <begin position="406"/>
        <end position="428"/>
    </location>
</feature>
<feature type="domain" description="Helicase ATP-binding" evidence="7">
    <location>
        <begin position="36"/>
        <end position="206"/>
    </location>
</feature>
<evidence type="ECO:0000256" key="6">
    <source>
        <dbReference type="SAM" id="MobiDB-lite"/>
    </source>
</evidence>
<dbReference type="RefSeq" id="WP_087440760.1">
    <property type="nucleotide sequence ID" value="NZ_CABMNB010000010.1"/>
</dbReference>
<dbReference type="InterPro" id="IPR027417">
    <property type="entry name" value="P-loop_NTPase"/>
</dbReference>
<evidence type="ECO:0000256" key="4">
    <source>
        <dbReference type="ARBA" id="ARBA00022840"/>
    </source>
</evidence>
<dbReference type="Proteomes" id="UP000315377">
    <property type="component" value="Chromosome"/>
</dbReference>
<dbReference type="GO" id="GO:0005840">
    <property type="term" value="C:ribosome"/>
    <property type="evidence" value="ECO:0007669"/>
    <property type="project" value="TreeGrafter"/>
</dbReference>
<dbReference type="SUPFAM" id="SSF52540">
    <property type="entry name" value="P-loop containing nucleoside triphosphate hydrolases"/>
    <property type="match status" value="1"/>
</dbReference>
<dbReference type="SMART" id="SM00487">
    <property type="entry name" value="DEXDc"/>
    <property type="match status" value="1"/>
</dbReference>
<feature type="short sequence motif" description="Q motif" evidence="5">
    <location>
        <begin position="5"/>
        <end position="33"/>
    </location>
</feature>
<evidence type="ECO:0000259" key="8">
    <source>
        <dbReference type="PROSITE" id="PS51194"/>
    </source>
</evidence>
<evidence type="ECO:0000256" key="2">
    <source>
        <dbReference type="ARBA" id="ARBA00022801"/>
    </source>
</evidence>
<dbReference type="InterPro" id="IPR011545">
    <property type="entry name" value="DEAD/DEAH_box_helicase_dom"/>
</dbReference>
<evidence type="ECO:0000313" key="12">
    <source>
        <dbReference type="Proteomes" id="UP000315377"/>
    </source>
</evidence>
<name>A0AAP9E0P7_PANTH</name>
<evidence type="ECO:0000256" key="3">
    <source>
        <dbReference type="ARBA" id="ARBA00022806"/>
    </source>
</evidence>
<dbReference type="PROSITE" id="PS51192">
    <property type="entry name" value="HELICASE_ATP_BIND_1"/>
    <property type="match status" value="1"/>
</dbReference>
<evidence type="ECO:0000259" key="7">
    <source>
        <dbReference type="PROSITE" id="PS51192"/>
    </source>
</evidence>
<dbReference type="InterPro" id="IPR014014">
    <property type="entry name" value="RNA_helicase_DEAD_Q_motif"/>
</dbReference>
<keyword evidence="4" id="KW-0067">ATP-binding</keyword>
<evidence type="ECO:0000256" key="1">
    <source>
        <dbReference type="ARBA" id="ARBA00022741"/>
    </source>
</evidence>